<dbReference type="EMBL" id="JAUTBK010000002">
    <property type="protein sequence ID" value="MDQ1207731.1"/>
    <property type="molecule type" value="Genomic_DNA"/>
</dbReference>
<proteinExistence type="predicted"/>
<feature type="transmembrane region" description="Helical" evidence="6">
    <location>
        <begin position="157"/>
        <end position="177"/>
    </location>
</feature>
<dbReference type="Proteomes" id="UP001233360">
    <property type="component" value="Unassembled WGS sequence"/>
</dbReference>
<sequence length="474" mass="51322">MNSGNNLRKGSLGLWTVIFFVVAAASPLTAIVGAMPLNFMLGNGAGVPGSFIVAAALLIIFSFGFVAMSKYVVNAGAFYTYIVQGLGVGAGISGLSVAILAYAAVQLSVTAMFGFFTEHLIFSVLNIHLPWWLYAILMQVVVTLLGIAKVEIGGKVLGILMLLEVGIILLIDIAILRTPVSLDFSSFHTHTVFTSNFGISMVFAICSFIGFEAAAIYSEECVNPQKVISKATFTAVCLIALFFIFSTWSFVVYSGSSHVSEIASKDPGMYVYHVASSVLGSWSINVMSVLLLTSLFAATQAFHNSLSRYMYTISRDGLCWSKMAKTHPKHQTPYIASTVQGSIMIFSIIMFALIKLDPMVDIFSLCSAFGSMAILLLQLGVSLAVIFYFRKNQHLKVSFWSSVMAPFISTIGMAVVLYLVVSNLEVMSGSNSLLIYIMPVILALSILFGLIIGAWLKNNNIALYENIENLVKKA</sequence>
<keyword evidence="4 6" id="KW-1133">Transmembrane helix</keyword>
<keyword evidence="2" id="KW-1003">Cell membrane</keyword>
<dbReference type="InterPro" id="IPR002293">
    <property type="entry name" value="AA/rel_permease1"/>
</dbReference>
<feature type="transmembrane region" description="Helical" evidence="6">
    <location>
        <begin position="78"/>
        <end position="105"/>
    </location>
</feature>
<dbReference type="PIRSF" id="PIRSF006060">
    <property type="entry name" value="AA_transporter"/>
    <property type="match status" value="1"/>
</dbReference>
<protein>
    <submittedName>
        <fullName evidence="7">Amino acid transporter</fullName>
    </submittedName>
</protein>
<gene>
    <name evidence="7" type="ORF">QE380_000654</name>
</gene>
<evidence type="ECO:0000256" key="6">
    <source>
        <dbReference type="SAM" id="Phobius"/>
    </source>
</evidence>
<accession>A0ABU0UTG2</accession>
<dbReference type="Pfam" id="PF13520">
    <property type="entry name" value="AA_permease_2"/>
    <property type="match status" value="1"/>
</dbReference>
<feature type="transmembrane region" description="Helical" evidence="6">
    <location>
        <begin position="399"/>
        <end position="421"/>
    </location>
</feature>
<evidence type="ECO:0000313" key="8">
    <source>
        <dbReference type="Proteomes" id="UP001233360"/>
    </source>
</evidence>
<feature type="transmembrane region" description="Helical" evidence="6">
    <location>
        <begin position="334"/>
        <end position="356"/>
    </location>
</feature>
<feature type="transmembrane region" description="Helical" evidence="6">
    <location>
        <begin position="12"/>
        <end position="35"/>
    </location>
</feature>
<evidence type="ECO:0000256" key="3">
    <source>
        <dbReference type="ARBA" id="ARBA00022692"/>
    </source>
</evidence>
<keyword evidence="3 6" id="KW-0812">Transmembrane</keyword>
<evidence type="ECO:0000256" key="1">
    <source>
        <dbReference type="ARBA" id="ARBA00004651"/>
    </source>
</evidence>
<feature type="transmembrane region" description="Helical" evidence="6">
    <location>
        <begin position="433"/>
        <end position="456"/>
    </location>
</feature>
<keyword evidence="8" id="KW-1185">Reference proteome</keyword>
<keyword evidence="5 6" id="KW-0472">Membrane</keyword>
<evidence type="ECO:0000256" key="2">
    <source>
        <dbReference type="ARBA" id="ARBA00022475"/>
    </source>
</evidence>
<dbReference type="Gene3D" id="1.20.1740.10">
    <property type="entry name" value="Amino acid/polyamine transporter I"/>
    <property type="match status" value="1"/>
</dbReference>
<evidence type="ECO:0000256" key="4">
    <source>
        <dbReference type="ARBA" id="ARBA00022989"/>
    </source>
</evidence>
<feature type="transmembrane region" description="Helical" evidence="6">
    <location>
        <begin position="197"/>
        <end position="219"/>
    </location>
</feature>
<dbReference type="InterPro" id="IPR050367">
    <property type="entry name" value="APC_superfamily"/>
</dbReference>
<organism evidence="7 8">
    <name type="scientific">Acinetobacter baylyi</name>
    <dbReference type="NCBI Taxonomy" id="202950"/>
    <lineage>
        <taxon>Bacteria</taxon>
        <taxon>Pseudomonadati</taxon>
        <taxon>Pseudomonadota</taxon>
        <taxon>Gammaproteobacteria</taxon>
        <taxon>Moraxellales</taxon>
        <taxon>Moraxellaceae</taxon>
        <taxon>Acinetobacter</taxon>
    </lineage>
</organism>
<dbReference type="PANTHER" id="PTHR42770">
    <property type="entry name" value="AMINO ACID TRANSPORTER-RELATED"/>
    <property type="match status" value="1"/>
</dbReference>
<comment type="subcellular location">
    <subcellularLocation>
        <location evidence="1">Cell membrane</location>
        <topology evidence="1">Multi-pass membrane protein</topology>
    </subcellularLocation>
</comment>
<feature type="transmembrane region" description="Helical" evidence="6">
    <location>
        <begin position="131"/>
        <end position="150"/>
    </location>
</feature>
<evidence type="ECO:0000313" key="7">
    <source>
        <dbReference type="EMBL" id="MDQ1207731.1"/>
    </source>
</evidence>
<reference evidence="7 8" key="1">
    <citation type="submission" date="2023-07" db="EMBL/GenBank/DDBJ databases">
        <title>Functional and genomic diversity of the sorghum phyllosphere microbiome.</title>
        <authorList>
            <person name="Shade A."/>
        </authorList>
    </citation>
    <scope>NUCLEOTIDE SEQUENCE [LARGE SCALE GENOMIC DNA]</scope>
    <source>
        <strain evidence="7 8">SORGH_AS_0887</strain>
    </source>
</reference>
<evidence type="ECO:0000256" key="5">
    <source>
        <dbReference type="ARBA" id="ARBA00023136"/>
    </source>
</evidence>
<name>A0ABU0UTG2_ACIBI</name>
<feature type="transmembrane region" description="Helical" evidence="6">
    <location>
        <begin position="231"/>
        <end position="251"/>
    </location>
</feature>
<comment type="caution">
    <text evidence="7">The sequence shown here is derived from an EMBL/GenBank/DDBJ whole genome shotgun (WGS) entry which is preliminary data.</text>
</comment>
<dbReference type="RefSeq" id="WP_307002061.1">
    <property type="nucleotide sequence ID" value="NZ_JAUTBK010000002.1"/>
</dbReference>
<feature type="transmembrane region" description="Helical" evidence="6">
    <location>
        <begin position="271"/>
        <end position="298"/>
    </location>
</feature>
<feature type="transmembrane region" description="Helical" evidence="6">
    <location>
        <begin position="47"/>
        <end position="66"/>
    </location>
</feature>
<dbReference type="PANTHER" id="PTHR42770:SF16">
    <property type="entry name" value="AMINO ACID PERMEASE"/>
    <property type="match status" value="1"/>
</dbReference>
<feature type="transmembrane region" description="Helical" evidence="6">
    <location>
        <begin position="362"/>
        <end position="387"/>
    </location>
</feature>